<dbReference type="EMBL" id="CAVMJV010000001">
    <property type="protein sequence ID" value="CAK5008352.1"/>
    <property type="molecule type" value="Genomic_DNA"/>
</dbReference>
<name>A0ACB0XM56_MELEN</name>
<evidence type="ECO:0000313" key="2">
    <source>
        <dbReference type="Proteomes" id="UP001497535"/>
    </source>
</evidence>
<proteinExistence type="predicted"/>
<protein>
    <submittedName>
        <fullName evidence="1">Uncharacterized protein</fullName>
    </submittedName>
</protein>
<dbReference type="Proteomes" id="UP001497535">
    <property type="component" value="Unassembled WGS sequence"/>
</dbReference>
<organism evidence="1 2">
    <name type="scientific">Meloidogyne enterolobii</name>
    <name type="common">Root-knot nematode worm</name>
    <name type="synonym">Meloidogyne mayaguensis</name>
    <dbReference type="NCBI Taxonomy" id="390850"/>
    <lineage>
        <taxon>Eukaryota</taxon>
        <taxon>Metazoa</taxon>
        <taxon>Ecdysozoa</taxon>
        <taxon>Nematoda</taxon>
        <taxon>Chromadorea</taxon>
        <taxon>Rhabditida</taxon>
        <taxon>Tylenchina</taxon>
        <taxon>Tylenchomorpha</taxon>
        <taxon>Tylenchoidea</taxon>
        <taxon>Meloidogynidae</taxon>
        <taxon>Meloidogyninae</taxon>
        <taxon>Meloidogyne</taxon>
    </lineage>
</organism>
<sequence>MWLIKEENEEKWCPLPSRDVKKWKKKEKREKWIFLCVNGGKEGGREGKKEGKGREETWCVDIGH</sequence>
<accession>A0ACB0XM56</accession>
<gene>
    <name evidence="1" type="ORF">MENTE1834_LOCUS1031</name>
</gene>
<keyword evidence="2" id="KW-1185">Reference proteome</keyword>
<comment type="caution">
    <text evidence="1">The sequence shown here is derived from an EMBL/GenBank/DDBJ whole genome shotgun (WGS) entry which is preliminary data.</text>
</comment>
<reference evidence="1" key="1">
    <citation type="submission" date="2023-11" db="EMBL/GenBank/DDBJ databases">
        <authorList>
            <person name="Poullet M."/>
        </authorList>
    </citation>
    <scope>NUCLEOTIDE SEQUENCE</scope>
    <source>
        <strain evidence="1">E1834</strain>
    </source>
</reference>
<evidence type="ECO:0000313" key="1">
    <source>
        <dbReference type="EMBL" id="CAK5008352.1"/>
    </source>
</evidence>